<dbReference type="InterPro" id="IPR007569">
    <property type="entry name" value="DUF559"/>
</dbReference>
<organism evidence="2 3">
    <name type="scientific">Micromonospora matsumotoense</name>
    <dbReference type="NCBI Taxonomy" id="121616"/>
    <lineage>
        <taxon>Bacteria</taxon>
        <taxon>Bacillati</taxon>
        <taxon>Actinomycetota</taxon>
        <taxon>Actinomycetes</taxon>
        <taxon>Micromonosporales</taxon>
        <taxon>Micromonosporaceae</taxon>
        <taxon>Micromonospora</taxon>
    </lineage>
</organism>
<accession>A0A1C5ACZ5</accession>
<dbReference type="OrthoDB" id="5243722at2"/>
<name>A0A1C5ACZ5_9ACTN</name>
<gene>
    <name evidence="2" type="ORF">GA0070216_1161</name>
</gene>
<dbReference type="Proteomes" id="UP000198797">
    <property type="component" value="Unassembled WGS sequence"/>
</dbReference>
<dbReference type="Gene3D" id="3.40.960.10">
    <property type="entry name" value="VSR Endonuclease"/>
    <property type="match status" value="1"/>
</dbReference>
<keyword evidence="3" id="KW-1185">Reference proteome</keyword>
<proteinExistence type="predicted"/>
<feature type="domain" description="DUF559" evidence="1">
    <location>
        <begin position="250"/>
        <end position="329"/>
    </location>
</feature>
<dbReference type="EMBL" id="FMCU01000016">
    <property type="protein sequence ID" value="SCF43039.1"/>
    <property type="molecule type" value="Genomic_DNA"/>
</dbReference>
<sequence length="348" mass="38050">MHPVLRALVERDGGLVTRRAVVQVVPAWVLTHAHRVGQLRRVLPGVYVDAALITPTASTVSVTPTAPGSVAGVGAVGPDGDEAFRLLDVTRRHRAALAWADGRAALGSVTALAVWGVRRQPDGEPVRLDVMAGSGLRSRSHLVIHRRDDLSLAPPGVLTRRGLAVVRWERALVDAWSVLPPQDRPAPVIKAVNDRLTTPGRIAPVLTAVPRLTGRAQLRTLLDRLAAGCRSPLEIWGHDHVFTGPGMPVFRRQARIAVGRRTIYLDVYAERERVDFELDGATTHGDPREREIDLRRDALLATVGILVVRFARHRLVHEPDAVRREVHAILATRRADTLVGRDTAFPPP</sequence>
<evidence type="ECO:0000259" key="1">
    <source>
        <dbReference type="Pfam" id="PF04480"/>
    </source>
</evidence>
<dbReference type="STRING" id="121616.GA0070216_1161"/>
<evidence type="ECO:0000313" key="2">
    <source>
        <dbReference type="EMBL" id="SCF43039.1"/>
    </source>
</evidence>
<evidence type="ECO:0000313" key="3">
    <source>
        <dbReference type="Proteomes" id="UP000198797"/>
    </source>
</evidence>
<protein>
    <recommendedName>
        <fullName evidence="1">DUF559 domain-containing protein</fullName>
    </recommendedName>
</protein>
<reference evidence="3" key="1">
    <citation type="submission" date="2016-06" db="EMBL/GenBank/DDBJ databases">
        <authorList>
            <person name="Varghese N."/>
            <person name="Submissions Spin"/>
        </authorList>
    </citation>
    <scope>NUCLEOTIDE SEQUENCE [LARGE SCALE GENOMIC DNA]</scope>
    <source>
        <strain evidence="3">DSM 44100</strain>
    </source>
</reference>
<dbReference type="Pfam" id="PF04480">
    <property type="entry name" value="DUF559"/>
    <property type="match status" value="1"/>
</dbReference>
<dbReference type="AlphaFoldDB" id="A0A1C5ACZ5"/>